<dbReference type="SUPFAM" id="SSF56801">
    <property type="entry name" value="Acetyl-CoA synthetase-like"/>
    <property type="match status" value="1"/>
</dbReference>
<dbReference type="InterPro" id="IPR000873">
    <property type="entry name" value="AMP-dep_synth/lig_dom"/>
</dbReference>
<gene>
    <name evidence="4" type="ORF">CF165_46795</name>
</gene>
<protein>
    <submittedName>
        <fullName evidence="4">Fatty acid--CoA ligase</fullName>
    </submittedName>
</protein>
<dbReference type="OrthoDB" id="9803968at2"/>
<dbReference type="EMBL" id="NMUL01000078">
    <property type="protein sequence ID" value="OXM59603.1"/>
    <property type="molecule type" value="Genomic_DNA"/>
</dbReference>
<dbReference type="Pfam" id="PF13193">
    <property type="entry name" value="AMP-binding_C"/>
    <property type="match status" value="1"/>
</dbReference>
<evidence type="ECO:0000313" key="5">
    <source>
        <dbReference type="Proteomes" id="UP000215199"/>
    </source>
</evidence>
<dbReference type="InterPro" id="IPR042099">
    <property type="entry name" value="ANL_N_sf"/>
</dbReference>
<organism evidence="4 5">
    <name type="scientific">Amycolatopsis vastitatis</name>
    <dbReference type="NCBI Taxonomy" id="1905142"/>
    <lineage>
        <taxon>Bacteria</taxon>
        <taxon>Bacillati</taxon>
        <taxon>Actinomycetota</taxon>
        <taxon>Actinomycetes</taxon>
        <taxon>Pseudonocardiales</taxon>
        <taxon>Pseudonocardiaceae</taxon>
        <taxon>Amycolatopsis</taxon>
    </lineage>
</organism>
<name>A0A229SL74_9PSEU</name>
<keyword evidence="5" id="KW-1185">Reference proteome</keyword>
<dbReference type="GO" id="GO:0006631">
    <property type="term" value="P:fatty acid metabolic process"/>
    <property type="evidence" value="ECO:0007669"/>
    <property type="project" value="TreeGrafter"/>
</dbReference>
<evidence type="ECO:0000259" key="2">
    <source>
        <dbReference type="Pfam" id="PF00501"/>
    </source>
</evidence>
<reference evidence="5" key="1">
    <citation type="submission" date="2017-07" db="EMBL/GenBank/DDBJ databases">
        <title>Comparative genome mining reveals phylogenetic distribution patterns of secondary metabolites in Amycolatopsis.</title>
        <authorList>
            <person name="Adamek M."/>
            <person name="Alanjary M."/>
            <person name="Sales-Ortells H."/>
            <person name="Goodfellow M."/>
            <person name="Bull A.T."/>
            <person name="Kalinowski J."/>
            <person name="Ziemert N."/>
        </authorList>
    </citation>
    <scope>NUCLEOTIDE SEQUENCE [LARGE SCALE GENOMIC DNA]</scope>
    <source>
        <strain evidence="5">H5</strain>
    </source>
</reference>
<comment type="caution">
    <text evidence="4">The sequence shown here is derived from an EMBL/GenBank/DDBJ whole genome shotgun (WGS) entry which is preliminary data.</text>
</comment>
<keyword evidence="4" id="KW-0436">Ligase</keyword>
<feature type="domain" description="AMP-dependent synthetase/ligase" evidence="2">
    <location>
        <begin position="22"/>
        <end position="374"/>
    </location>
</feature>
<accession>A0A229SL74</accession>
<dbReference type="Gene3D" id="3.40.50.12780">
    <property type="entry name" value="N-terminal domain of ligase-like"/>
    <property type="match status" value="1"/>
</dbReference>
<evidence type="ECO:0000313" key="4">
    <source>
        <dbReference type="EMBL" id="OXM59603.1"/>
    </source>
</evidence>
<dbReference type="Proteomes" id="UP000215199">
    <property type="component" value="Unassembled WGS sequence"/>
</dbReference>
<dbReference type="PANTHER" id="PTHR43201">
    <property type="entry name" value="ACYL-COA SYNTHETASE"/>
    <property type="match status" value="1"/>
</dbReference>
<dbReference type="InterPro" id="IPR045851">
    <property type="entry name" value="AMP-bd_C_sf"/>
</dbReference>
<dbReference type="Pfam" id="PF00501">
    <property type="entry name" value="AMP-binding"/>
    <property type="match status" value="1"/>
</dbReference>
<feature type="region of interest" description="Disordered" evidence="1">
    <location>
        <begin position="493"/>
        <end position="517"/>
    </location>
</feature>
<evidence type="ECO:0000259" key="3">
    <source>
        <dbReference type="Pfam" id="PF13193"/>
    </source>
</evidence>
<feature type="domain" description="AMP-binding enzyme C-terminal" evidence="3">
    <location>
        <begin position="425"/>
        <end position="499"/>
    </location>
</feature>
<proteinExistence type="predicted"/>
<dbReference type="PANTHER" id="PTHR43201:SF32">
    <property type="entry name" value="2-SUCCINYLBENZOATE--COA LIGASE, CHLOROPLASTIC_PEROXISOMAL"/>
    <property type="match status" value="1"/>
</dbReference>
<dbReference type="GO" id="GO:0031956">
    <property type="term" value="F:medium-chain fatty acid-CoA ligase activity"/>
    <property type="evidence" value="ECO:0007669"/>
    <property type="project" value="TreeGrafter"/>
</dbReference>
<evidence type="ECO:0000256" key="1">
    <source>
        <dbReference type="SAM" id="MobiDB-lite"/>
    </source>
</evidence>
<dbReference type="CDD" id="cd04433">
    <property type="entry name" value="AFD_class_I"/>
    <property type="match status" value="1"/>
</dbReference>
<sequence>MTVPEAWWSGHAGYAARILSRLAETPGRTAVHWRGRAVSAGALADAVGRTARALREHGVGAGEMLGVLVAPNGPDTLSVRYAAHLLGATVCYLRSANAATTAAELSTGDQLDMALRISAKLVADAENEERATLLSERSGGRIAVIRTAGPAAGDPGRAAAWSPDAPAVVSLTSGSTGKPKGIQLSGRAWESRFTSTGASLTEGAGAKLLVATPLSHTAGPVADAVLAAGGTLVLHDEVRPAEVLRAVAAHGITRMFVATPHLYELLDAYRREEPDLGSLQRLIYGGSPASPAKIAEAIEAFGPILVQGYGTNESGPISCLTPADHGDPAALSTVGRPFPDVKVRVCRPGSQEELPVGELGEVCVHSTHLMDGYWQDPERTAQALREGWYRTGDLGVLDAAGRLRLLDRIADVIKANGIKIYPTSVERAILAIPGVAQAAVYGVRDENRNEHVHAAIVAREGARVGADLVRARVTTALSALHAPEEVRLLDAMPLNHTGKPDKPQLRRTAPAGTSEGR</sequence>
<dbReference type="PROSITE" id="PS00455">
    <property type="entry name" value="AMP_BINDING"/>
    <property type="match status" value="1"/>
</dbReference>
<dbReference type="Gene3D" id="3.30.300.30">
    <property type="match status" value="1"/>
</dbReference>
<dbReference type="AlphaFoldDB" id="A0A229SL74"/>
<dbReference type="RefSeq" id="WP_093954064.1">
    <property type="nucleotide sequence ID" value="NZ_NMUL01000078.1"/>
</dbReference>
<dbReference type="InterPro" id="IPR025110">
    <property type="entry name" value="AMP-bd_C"/>
</dbReference>
<dbReference type="InterPro" id="IPR020845">
    <property type="entry name" value="AMP-binding_CS"/>
</dbReference>